<feature type="domain" description="DNA methylase adenine-specific" evidence="6">
    <location>
        <begin position="49"/>
        <end position="164"/>
    </location>
</feature>
<evidence type="ECO:0000256" key="3">
    <source>
        <dbReference type="ARBA" id="ARBA00022679"/>
    </source>
</evidence>
<dbReference type="GO" id="GO:0008170">
    <property type="term" value="F:N-methyltransferase activity"/>
    <property type="evidence" value="ECO:0007669"/>
    <property type="project" value="InterPro"/>
</dbReference>
<evidence type="ECO:0000259" key="6">
    <source>
        <dbReference type="Pfam" id="PF02384"/>
    </source>
</evidence>
<dbReference type="GO" id="GO:0003677">
    <property type="term" value="F:DNA binding"/>
    <property type="evidence" value="ECO:0007669"/>
    <property type="project" value="InterPro"/>
</dbReference>
<dbReference type="EMBL" id="UINC01208064">
    <property type="protein sequence ID" value="SVE30430.1"/>
    <property type="molecule type" value="Genomic_DNA"/>
</dbReference>
<dbReference type="Gene3D" id="3.40.50.150">
    <property type="entry name" value="Vaccinia Virus protein VP39"/>
    <property type="match status" value="1"/>
</dbReference>
<name>A0A383CEB8_9ZZZZ</name>
<dbReference type="PANTHER" id="PTHR33841:SF1">
    <property type="entry name" value="DNA METHYLTRANSFERASE A"/>
    <property type="match status" value="1"/>
</dbReference>
<keyword evidence="2" id="KW-0489">Methyltransferase</keyword>
<dbReference type="PANTHER" id="PTHR33841">
    <property type="entry name" value="DNA METHYLTRANSFERASE YEEA-RELATED"/>
    <property type="match status" value="1"/>
</dbReference>
<reference evidence="7" key="1">
    <citation type="submission" date="2018-05" db="EMBL/GenBank/DDBJ databases">
        <authorList>
            <person name="Lanie J.A."/>
            <person name="Ng W.-L."/>
            <person name="Kazmierczak K.M."/>
            <person name="Andrzejewski T.M."/>
            <person name="Davidsen T.M."/>
            <person name="Wayne K.J."/>
            <person name="Tettelin H."/>
            <person name="Glass J.I."/>
            <person name="Rusch D."/>
            <person name="Podicherti R."/>
            <person name="Tsui H.-C.T."/>
            <person name="Winkler M.E."/>
        </authorList>
    </citation>
    <scope>NUCLEOTIDE SEQUENCE</scope>
</reference>
<sequence length="179" mass="20520">MKISNELFKLKSLRRSKESIQKIQETLPSILGYDFEISNHDTKWFSTDDKVKTLGQIETPQWAAELISTLCIKSGSNRILDPCFGDGIFLKAAYNRVRQISTEKIPNIFGVELDPIKFVNGLYLFLKNAENKISLEQNFFCGDIFDFKDTKFHAVILNPPFMRQEKLGLAGEEFLSKES</sequence>
<dbReference type="SUPFAM" id="SSF53335">
    <property type="entry name" value="S-adenosyl-L-methionine-dependent methyltransferases"/>
    <property type="match status" value="1"/>
</dbReference>
<dbReference type="CDD" id="cd02440">
    <property type="entry name" value="AdoMet_MTases"/>
    <property type="match status" value="1"/>
</dbReference>
<organism evidence="7">
    <name type="scientific">marine metagenome</name>
    <dbReference type="NCBI Taxonomy" id="408172"/>
    <lineage>
        <taxon>unclassified sequences</taxon>
        <taxon>metagenomes</taxon>
        <taxon>ecological metagenomes</taxon>
    </lineage>
</organism>
<dbReference type="Pfam" id="PF02384">
    <property type="entry name" value="N6_Mtase"/>
    <property type="match status" value="1"/>
</dbReference>
<feature type="non-terminal residue" evidence="7">
    <location>
        <position position="179"/>
    </location>
</feature>
<accession>A0A383CEB8</accession>
<dbReference type="GO" id="GO:0032259">
    <property type="term" value="P:methylation"/>
    <property type="evidence" value="ECO:0007669"/>
    <property type="project" value="UniProtKB-KW"/>
</dbReference>
<gene>
    <name evidence="7" type="ORF">METZ01_LOCUS483284</name>
</gene>
<keyword evidence="3" id="KW-0808">Transferase</keyword>
<evidence type="ECO:0000313" key="7">
    <source>
        <dbReference type="EMBL" id="SVE30430.1"/>
    </source>
</evidence>
<evidence type="ECO:0000256" key="5">
    <source>
        <dbReference type="ARBA" id="ARBA00047942"/>
    </source>
</evidence>
<evidence type="ECO:0000256" key="1">
    <source>
        <dbReference type="ARBA" id="ARBA00011900"/>
    </source>
</evidence>
<dbReference type="InterPro" id="IPR002052">
    <property type="entry name" value="DNA_methylase_N6_adenine_CS"/>
</dbReference>
<keyword evidence="4" id="KW-0680">Restriction system</keyword>
<protein>
    <recommendedName>
        <fullName evidence="1">site-specific DNA-methyltransferase (adenine-specific)</fullName>
        <ecNumber evidence="1">2.1.1.72</ecNumber>
    </recommendedName>
</protein>
<evidence type="ECO:0000256" key="4">
    <source>
        <dbReference type="ARBA" id="ARBA00022747"/>
    </source>
</evidence>
<dbReference type="PRINTS" id="PR00507">
    <property type="entry name" value="N12N6MTFRASE"/>
</dbReference>
<evidence type="ECO:0000256" key="2">
    <source>
        <dbReference type="ARBA" id="ARBA00022603"/>
    </source>
</evidence>
<dbReference type="AlphaFoldDB" id="A0A383CEB8"/>
<dbReference type="GO" id="GO:0009007">
    <property type="term" value="F:site-specific DNA-methyltransferase (adenine-specific) activity"/>
    <property type="evidence" value="ECO:0007669"/>
    <property type="project" value="UniProtKB-EC"/>
</dbReference>
<comment type="catalytic activity">
    <reaction evidence="5">
        <text>a 2'-deoxyadenosine in DNA + S-adenosyl-L-methionine = an N(6)-methyl-2'-deoxyadenosine in DNA + S-adenosyl-L-homocysteine + H(+)</text>
        <dbReference type="Rhea" id="RHEA:15197"/>
        <dbReference type="Rhea" id="RHEA-COMP:12418"/>
        <dbReference type="Rhea" id="RHEA-COMP:12419"/>
        <dbReference type="ChEBI" id="CHEBI:15378"/>
        <dbReference type="ChEBI" id="CHEBI:57856"/>
        <dbReference type="ChEBI" id="CHEBI:59789"/>
        <dbReference type="ChEBI" id="CHEBI:90615"/>
        <dbReference type="ChEBI" id="CHEBI:90616"/>
        <dbReference type="EC" id="2.1.1.72"/>
    </reaction>
</comment>
<dbReference type="GO" id="GO:0009307">
    <property type="term" value="P:DNA restriction-modification system"/>
    <property type="evidence" value="ECO:0007669"/>
    <property type="project" value="UniProtKB-KW"/>
</dbReference>
<dbReference type="InterPro" id="IPR050953">
    <property type="entry name" value="N4_N6_ade-DNA_methylase"/>
</dbReference>
<dbReference type="InterPro" id="IPR003356">
    <property type="entry name" value="DNA_methylase_A-5"/>
</dbReference>
<dbReference type="InterPro" id="IPR029063">
    <property type="entry name" value="SAM-dependent_MTases_sf"/>
</dbReference>
<dbReference type="PROSITE" id="PS00092">
    <property type="entry name" value="N6_MTASE"/>
    <property type="match status" value="1"/>
</dbReference>
<proteinExistence type="predicted"/>
<dbReference type="EC" id="2.1.1.72" evidence="1"/>